<dbReference type="Proteomes" id="UP000184221">
    <property type="component" value="Unassembled WGS sequence"/>
</dbReference>
<feature type="chain" id="PRO_5012612698" evidence="1">
    <location>
        <begin position="22"/>
        <end position="99"/>
    </location>
</feature>
<evidence type="ECO:0000313" key="2">
    <source>
        <dbReference type="EMBL" id="SHH81299.1"/>
    </source>
</evidence>
<reference evidence="2 3" key="1">
    <citation type="submission" date="2016-11" db="EMBL/GenBank/DDBJ databases">
        <authorList>
            <person name="Jaros S."/>
            <person name="Januszkiewicz K."/>
            <person name="Wedrychowicz H."/>
        </authorList>
    </citation>
    <scope>NUCLEOTIDE SEQUENCE [LARGE SCALE GENOMIC DNA]</scope>
    <source>
        <strain evidence="2 3">DSM 29431</strain>
    </source>
</reference>
<keyword evidence="3" id="KW-1185">Reference proteome</keyword>
<accession>A0A1M5W147</accession>
<feature type="signal peptide" evidence="1">
    <location>
        <begin position="1"/>
        <end position="21"/>
    </location>
</feature>
<dbReference type="STRING" id="996342.SAMN05443551_3196"/>
<proteinExistence type="predicted"/>
<evidence type="ECO:0000256" key="1">
    <source>
        <dbReference type="SAM" id="SignalP"/>
    </source>
</evidence>
<name>A0A1M5W147_9RHOB</name>
<organism evidence="2 3">
    <name type="scientific">Marivita hallyeonensis</name>
    <dbReference type="NCBI Taxonomy" id="996342"/>
    <lineage>
        <taxon>Bacteria</taxon>
        <taxon>Pseudomonadati</taxon>
        <taxon>Pseudomonadota</taxon>
        <taxon>Alphaproteobacteria</taxon>
        <taxon>Rhodobacterales</taxon>
        <taxon>Roseobacteraceae</taxon>
        <taxon>Marivita</taxon>
    </lineage>
</organism>
<dbReference type="EMBL" id="FQXC01000004">
    <property type="protein sequence ID" value="SHH81299.1"/>
    <property type="molecule type" value="Genomic_DNA"/>
</dbReference>
<dbReference type="AlphaFoldDB" id="A0A1M5W147"/>
<protein>
    <submittedName>
        <fullName evidence="2">Uncharacterized protein</fullName>
    </submittedName>
</protein>
<sequence length="99" mass="10601">MTQTKAALIAILLCTPMTASADALERTLTEYVAAFDLSEVTPTSREHLAEIVAHPTMSHGMKVLMVHGILLAEDALHHVDQHGSQPSYMTGFAVTADNG</sequence>
<dbReference type="RefSeq" id="WP_072779033.1">
    <property type="nucleotide sequence ID" value="NZ_FQXC01000004.1"/>
</dbReference>
<gene>
    <name evidence="2" type="ORF">SAMN05443551_3196</name>
</gene>
<keyword evidence="1" id="KW-0732">Signal</keyword>
<evidence type="ECO:0000313" key="3">
    <source>
        <dbReference type="Proteomes" id="UP000184221"/>
    </source>
</evidence>